<dbReference type="InterPro" id="IPR012657">
    <property type="entry name" value="23S_rRNA-intervening_sequence"/>
</dbReference>
<evidence type="ECO:0000313" key="1">
    <source>
        <dbReference type="EMBL" id="HGY54677.1"/>
    </source>
</evidence>
<gene>
    <name evidence="1" type="ORF">ENK44_03155</name>
</gene>
<dbReference type="PANTHER" id="PTHR38471:SF2">
    <property type="entry name" value="FOUR HELIX BUNDLE PROTEIN"/>
    <property type="match status" value="1"/>
</dbReference>
<dbReference type="InterPro" id="IPR036583">
    <property type="entry name" value="23S_rRNA_IVS_sf"/>
</dbReference>
<protein>
    <submittedName>
        <fullName evidence="1">Four helix bundle protein</fullName>
    </submittedName>
</protein>
<dbReference type="Pfam" id="PF05635">
    <property type="entry name" value="23S_rRNA_IVP"/>
    <property type="match status" value="1"/>
</dbReference>
<dbReference type="CDD" id="cd16377">
    <property type="entry name" value="23S_rRNA_IVP_like"/>
    <property type="match status" value="1"/>
</dbReference>
<dbReference type="EMBL" id="DRQG01000025">
    <property type="protein sequence ID" value="HGY54677.1"/>
    <property type="molecule type" value="Genomic_DNA"/>
</dbReference>
<dbReference type="PANTHER" id="PTHR38471">
    <property type="entry name" value="FOUR HELIX BUNDLE PROTEIN"/>
    <property type="match status" value="1"/>
</dbReference>
<reference evidence="1" key="1">
    <citation type="journal article" date="2020" name="mSystems">
        <title>Genome- and Community-Level Interaction Insights into Carbon Utilization and Element Cycling Functions of Hydrothermarchaeota in Hydrothermal Sediment.</title>
        <authorList>
            <person name="Zhou Z."/>
            <person name="Liu Y."/>
            <person name="Xu W."/>
            <person name="Pan J."/>
            <person name="Luo Z.H."/>
            <person name="Li M."/>
        </authorList>
    </citation>
    <scope>NUCLEOTIDE SEQUENCE [LARGE SCALE GENOMIC DNA]</scope>
    <source>
        <strain evidence="1">HyVt-577</strain>
    </source>
</reference>
<dbReference type="SUPFAM" id="SSF158446">
    <property type="entry name" value="IVS-encoded protein-like"/>
    <property type="match status" value="1"/>
</dbReference>
<proteinExistence type="predicted"/>
<dbReference type="NCBIfam" id="TIGR02436">
    <property type="entry name" value="four helix bundle protein"/>
    <property type="match status" value="1"/>
</dbReference>
<name>A0A7V4WUR3_CALAY</name>
<accession>A0A7V4WUR3</accession>
<sequence length="125" mass="14765">MGFKSFEELQVWKEARNFRIQITMLSKSFPAQEKYALSSQIIRSARSITSNIAEGFGRFHHKENIQFCRMARGSLFETLDHLICARDEGYISEEKFTELKKQYDEILKLLNGYISYLKKLRNKDD</sequence>
<dbReference type="Gene3D" id="1.20.1440.60">
    <property type="entry name" value="23S rRNA-intervening sequence"/>
    <property type="match status" value="1"/>
</dbReference>
<dbReference type="Proteomes" id="UP000885779">
    <property type="component" value="Unassembled WGS sequence"/>
</dbReference>
<dbReference type="AlphaFoldDB" id="A0A7V4WUR3"/>
<comment type="caution">
    <text evidence="1">The sequence shown here is derived from an EMBL/GenBank/DDBJ whole genome shotgun (WGS) entry which is preliminary data.</text>
</comment>
<organism evidence="1">
    <name type="scientific">Caldithrix abyssi</name>
    <dbReference type="NCBI Taxonomy" id="187145"/>
    <lineage>
        <taxon>Bacteria</taxon>
        <taxon>Pseudomonadati</taxon>
        <taxon>Calditrichota</taxon>
        <taxon>Calditrichia</taxon>
        <taxon>Calditrichales</taxon>
        <taxon>Calditrichaceae</taxon>
        <taxon>Caldithrix</taxon>
    </lineage>
</organism>